<dbReference type="EMBL" id="AP026802">
    <property type="protein sequence ID" value="BDR59273.1"/>
    <property type="molecule type" value="Genomic_DNA"/>
</dbReference>
<feature type="domain" description="Peptidase M56" evidence="2">
    <location>
        <begin position="68"/>
        <end position="255"/>
    </location>
</feature>
<feature type="transmembrane region" description="Helical" evidence="1">
    <location>
        <begin position="174"/>
        <end position="193"/>
    </location>
</feature>
<evidence type="ECO:0000313" key="4">
    <source>
        <dbReference type="Proteomes" id="UP001321861"/>
    </source>
</evidence>
<feature type="transmembrane region" description="Helical" evidence="1">
    <location>
        <begin position="6"/>
        <end position="26"/>
    </location>
</feature>
<gene>
    <name evidence="3" type="ORF">XA3_17140</name>
</gene>
<sequence>MNLSIPPLFLLLLIDGFLILGLDWLLHRKFAHQKNLFIFFKVLIILICLRLILYWGLLAVPNLFDFSFWFFVQVIWLIGTMVAFCFLFSRYYRLYRSRRFLKSLPKDYLSKAAKEQIAPNVKIYQSAAVDSPCVVGILHPALIFPLMPLLPGEEDYVLAHELNHLKNHDPLKKFLGELLLALYWCFPPAYFLIDDLNLINEITVDRQVVKNRGQNYYFGYVENLLSVAKRAKEADRRMSDANFFLGKNYLNIRIDFLLNSYNVGRPSVTFRLLTVVLLICLILIYGI</sequence>
<organism evidence="3 4">
    <name type="scientific">Xylocopilactobacillus apicola</name>
    <dbReference type="NCBI Taxonomy" id="2932184"/>
    <lineage>
        <taxon>Bacteria</taxon>
        <taxon>Bacillati</taxon>
        <taxon>Bacillota</taxon>
        <taxon>Bacilli</taxon>
        <taxon>Lactobacillales</taxon>
        <taxon>Lactobacillaceae</taxon>
        <taxon>Xylocopilactobacillus</taxon>
    </lineage>
</organism>
<reference evidence="3 4" key="1">
    <citation type="journal article" date="2023" name="Microbiol. Spectr.">
        <title>Symbiosis of Carpenter Bees with Uncharacterized Lactic Acid Bacteria Showing NAD Auxotrophy.</title>
        <authorList>
            <person name="Kawasaki S."/>
            <person name="Ozawa K."/>
            <person name="Mori T."/>
            <person name="Yamamoto A."/>
            <person name="Ito M."/>
            <person name="Ohkuma M."/>
            <person name="Sakamoto M."/>
            <person name="Matsutani M."/>
        </authorList>
    </citation>
    <scope>NUCLEOTIDE SEQUENCE [LARGE SCALE GENOMIC DNA]</scope>
    <source>
        <strain evidence="3 4">XA3</strain>
    </source>
</reference>
<dbReference type="Proteomes" id="UP001321861">
    <property type="component" value="Chromosome"/>
</dbReference>
<dbReference type="PANTHER" id="PTHR34978:SF3">
    <property type="entry name" value="SLR0241 PROTEIN"/>
    <property type="match status" value="1"/>
</dbReference>
<feature type="transmembrane region" description="Helical" evidence="1">
    <location>
        <begin position="268"/>
        <end position="286"/>
    </location>
</feature>
<dbReference type="RefSeq" id="WP_317635076.1">
    <property type="nucleotide sequence ID" value="NZ_AP026802.1"/>
</dbReference>
<evidence type="ECO:0000256" key="1">
    <source>
        <dbReference type="SAM" id="Phobius"/>
    </source>
</evidence>
<feature type="transmembrane region" description="Helical" evidence="1">
    <location>
        <begin position="38"/>
        <end position="60"/>
    </location>
</feature>
<dbReference type="Pfam" id="PF05569">
    <property type="entry name" value="Peptidase_M56"/>
    <property type="match status" value="1"/>
</dbReference>
<evidence type="ECO:0000259" key="2">
    <source>
        <dbReference type="Pfam" id="PF05569"/>
    </source>
</evidence>
<name>A0AAU9DUT7_9LACO</name>
<keyword evidence="4" id="KW-1185">Reference proteome</keyword>
<dbReference type="KEGG" id="xap:XA3_17140"/>
<dbReference type="PANTHER" id="PTHR34978">
    <property type="entry name" value="POSSIBLE SENSOR-TRANSDUCER PROTEIN BLAR"/>
    <property type="match status" value="1"/>
</dbReference>
<dbReference type="AlphaFoldDB" id="A0AAU9DUT7"/>
<dbReference type="CDD" id="cd07341">
    <property type="entry name" value="M56_BlaR1_MecR1_like"/>
    <property type="match status" value="1"/>
</dbReference>
<accession>A0AAU9DUT7</accession>
<protein>
    <recommendedName>
        <fullName evidence="2">Peptidase M56 domain-containing protein</fullName>
    </recommendedName>
</protein>
<feature type="transmembrane region" description="Helical" evidence="1">
    <location>
        <begin position="66"/>
        <end position="89"/>
    </location>
</feature>
<keyword evidence="1" id="KW-1133">Transmembrane helix</keyword>
<keyword evidence="1" id="KW-0472">Membrane</keyword>
<dbReference type="InterPro" id="IPR008756">
    <property type="entry name" value="Peptidase_M56"/>
</dbReference>
<dbReference type="InterPro" id="IPR052173">
    <property type="entry name" value="Beta-lactam_resp_regulator"/>
</dbReference>
<keyword evidence="1" id="KW-0812">Transmembrane</keyword>
<proteinExistence type="predicted"/>
<evidence type="ECO:0000313" key="3">
    <source>
        <dbReference type="EMBL" id="BDR59273.1"/>
    </source>
</evidence>